<organism evidence="2 3">
    <name type="scientific">Paenibacillus algicola</name>
    <dbReference type="NCBI Taxonomy" id="2565926"/>
    <lineage>
        <taxon>Bacteria</taxon>
        <taxon>Bacillati</taxon>
        <taxon>Bacillota</taxon>
        <taxon>Bacilli</taxon>
        <taxon>Bacillales</taxon>
        <taxon>Paenibacillaceae</taxon>
        <taxon>Paenibacillus</taxon>
    </lineage>
</organism>
<keyword evidence="3" id="KW-1185">Reference proteome</keyword>
<sequence>MWKWILAAIIFMPAIEIFGFSYVADQVGGMNTFLLTLLTSAIGVAMMRFEGRKAMEDAKLKANAGMMPGESMAVGLCIFIGGILLIIPGFVTDLIGFTMLFPLTRPLYRFLLIKWMKRNIKNGKITIFKR</sequence>
<dbReference type="Proteomes" id="UP000300879">
    <property type="component" value="Chromosome"/>
</dbReference>
<evidence type="ECO:0000256" key="1">
    <source>
        <dbReference type="SAM" id="Phobius"/>
    </source>
</evidence>
<proteinExistence type="predicted"/>
<keyword evidence="1" id="KW-1133">Transmembrane helix</keyword>
<keyword evidence="1" id="KW-0812">Transmembrane</keyword>
<dbReference type="InterPro" id="IPR007313">
    <property type="entry name" value="FxsA"/>
</dbReference>
<dbReference type="GO" id="GO:0016020">
    <property type="term" value="C:membrane"/>
    <property type="evidence" value="ECO:0007669"/>
    <property type="project" value="InterPro"/>
</dbReference>
<evidence type="ECO:0000313" key="2">
    <source>
        <dbReference type="EMBL" id="QCT03570.1"/>
    </source>
</evidence>
<accession>A0A4P8XP76</accession>
<feature type="transmembrane region" description="Helical" evidence="1">
    <location>
        <begin position="30"/>
        <end position="49"/>
    </location>
</feature>
<feature type="transmembrane region" description="Helical" evidence="1">
    <location>
        <begin position="70"/>
        <end position="88"/>
    </location>
</feature>
<dbReference type="PANTHER" id="PTHR35335">
    <property type="entry name" value="UPF0716 PROTEIN FXSA"/>
    <property type="match status" value="1"/>
</dbReference>
<dbReference type="RefSeq" id="WP_138226422.1">
    <property type="nucleotide sequence ID" value="NZ_CP040396.1"/>
</dbReference>
<keyword evidence="1" id="KW-0472">Membrane</keyword>
<gene>
    <name evidence="2" type="ORF">E6C60_2859</name>
</gene>
<dbReference type="AlphaFoldDB" id="A0A4P8XP76"/>
<reference evidence="2 3" key="1">
    <citation type="submission" date="2019-05" db="EMBL/GenBank/DDBJ databases">
        <authorList>
            <person name="Chen C."/>
        </authorList>
    </citation>
    <scope>NUCLEOTIDE SEQUENCE [LARGE SCALE GENOMIC DNA]</scope>
    <source>
        <strain evidence="2 3">HB172198</strain>
    </source>
</reference>
<dbReference type="OrthoDB" id="9792788at2"/>
<evidence type="ECO:0000313" key="3">
    <source>
        <dbReference type="Proteomes" id="UP000300879"/>
    </source>
</evidence>
<feature type="transmembrane region" description="Helical" evidence="1">
    <location>
        <begin position="5"/>
        <end position="24"/>
    </location>
</feature>
<feature type="transmembrane region" description="Helical" evidence="1">
    <location>
        <begin position="94"/>
        <end position="112"/>
    </location>
</feature>
<name>A0A4P8XP76_9BACL</name>
<dbReference type="Pfam" id="PF04186">
    <property type="entry name" value="FxsA"/>
    <property type="match status" value="1"/>
</dbReference>
<dbReference type="EMBL" id="CP040396">
    <property type="protein sequence ID" value="QCT03570.1"/>
    <property type="molecule type" value="Genomic_DNA"/>
</dbReference>
<dbReference type="KEGG" id="palo:E6C60_2859"/>
<dbReference type="NCBIfam" id="NF008528">
    <property type="entry name" value="PRK11463.1-2"/>
    <property type="match status" value="1"/>
</dbReference>
<dbReference type="PANTHER" id="PTHR35335:SF1">
    <property type="entry name" value="UPF0716 PROTEIN FXSA"/>
    <property type="match status" value="1"/>
</dbReference>
<protein>
    <submittedName>
        <fullName evidence="2">FxsA cytoplasmic membrane protein</fullName>
    </submittedName>
</protein>